<proteinExistence type="predicted"/>
<evidence type="ECO:0000313" key="2">
    <source>
        <dbReference type="Proteomes" id="UP000729402"/>
    </source>
</evidence>
<dbReference type="EMBL" id="JAAALK010000287">
    <property type="protein sequence ID" value="KAG8057497.1"/>
    <property type="molecule type" value="Genomic_DNA"/>
</dbReference>
<organism evidence="1 2">
    <name type="scientific">Zizania palustris</name>
    <name type="common">Northern wild rice</name>
    <dbReference type="NCBI Taxonomy" id="103762"/>
    <lineage>
        <taxon>Eukaryota</taxon>
        <taxon>Viridiplantae</taxon>
        <taxon>Streptophyta</taxon>
        <taxon>Embryophyta</taxon>
        <taxon>Tracheophyta</taxon>
        <taxon>Spermatophyta</taxon>
        <taxon>Magnoliopsida</taxon>
        <taxon>Liliopsida</taxon>
        <taxon>Poales</taxon>
        <taxon>Poaceae</taxon>
        <taxon>BOP clade</taxon>
        <taxon>Oryzoideae</taxon>
        <taxon>Oryzeae</taxon>
        <taxon>Zizaniinae</taxon>
        <taxon>Zizania</taxon>
    </lineage>
</organism>
<sequence length="130" mass="14722">MLWSIIISDMWGPQGSDRGQTPLPLTVLNSTSSSAIARPPSPPYARLLWLPAAPSSQRARDTQRASHLWPSTSRRRVRFRFGVLGWLVEVSAKRLGSVGPSPHPRPIRRRAARYRLRPNLLYVRVVMFAQ</sequence>
<comment type="caution">
    <text evidence="1">The sequence shown here is derived from an EMBL/GenBank/DDBJ whole genome shotgun (WGS) entry which is preliminary data.</text>
</comment>
<protein>
    <submittedName>
        <fullName evidence="1">Uncharacterized protein</fullName>
    </submittedName>
</protein>
<reference evidence="1" key="2">
    <citation type="submission" date="2021-02" db="EMBL/GenBank/DDBJ databases">
        <authorList>
            <person name="Kimball J.A."/>
            <person name="Haas M.W."/>
            <person name="Macchietto M."/>
            <person name="Kono T."/>
            <person name="Duquette J."/>
            <person name="Shao M."/>
        </authorList>
    </citation>
    <scope>NUCLEOTIDE SEQUENCE</scope>
    <source>
        <tissue evidence="1">Fresh leaf tissue</tissue>
    </source>
</reference>
<gene>
    <name evidence="1" type="ORF">GUJ93_ZPchr0002g25914</name>
</gene>
<evidence type="ECO:0000313" key="1">
    <source>
        <dbReference type="EMBL" id="KAG8057497.1"/>
    </source>
</evidence>
<name>A0A8J5V3T0_ZIZPA</name>
<reference evidence="1" key="1">
    <citation type="journal article" date="2021" name="bioRxiv">
        <title>Whole Genome Assembly and Annotation of Northern Wild Rice, Zizania palustris L., Supports a Whole Genome Duplication in the Zizania Genus.</title>
        <authorList>
            <person name="Haas M."/>
            <person name="Kono T."/>
            <person name="Macchietto M."/>
            <person name="Millas R."/>
            <person name="McGilp L."/>
            <person name="Shao M."/>
            <person name="Duquette J."/>
            <person name="Hirsch C.N."/>
            <person name="Kimball J."/>
        </authorList>
    </citation>
    <scope>NUCLEOTIDE SEQUENCE</scope>
    <source>
        <tissue evidence="1">Fresh leaf tissue</tissue>
    </source>
</reference>
<accession>A0A8J5V3T0</accession>
<dbReference type="AlphaFoldDB" id="A0A8J5V3T0"/>
<dbReference type="Proteomes" id="UP000729402">
    <property type="component" value="Unassembled WGS sequence"/>
</dbReference>
<keyword evidence="2" id="KW-1185">Reference proteome</keyword>